<dbReference type="InterPro" id="IPR036641">
    <property type="entry name" value="HPT_dom_sf"/>
</dbReference>
<dbReference type="PROSITE" id="PS50894">
    <property type="entry name" value="HPT"/>
    <property type="match status" value="1"/>
</dbReference>
<comment type="caution">
    <text evidence="4">The sequence shown here is derived from an EMBL/GenBank/DDBJ whole genome shotgun (WGS) entry which is preliminary data.</text>
</comment>
<evidence type="ECO:0000313" key="5">
    <source>
        <dbReference type="Proteomes" id="UP000613266"/>
    </source>
</evidence>
<dbReference type="GO" id="GO:0000160">
    <property type="term" value="P:phosphorelay signal transduction system"/>
    <property type="evidence" value="ECO:0007669"/>
    <property type="project" value="UniProtKB-KW"/>
</dbReference>
<keyword evidence="5" id="KW-1185">Reference proteome</keyword>
<dbReference type="InterPro" id="IPR008207">
    <property type="entry name" value="Sig_transdc_His_kin_Hpt_dom"/>
</dbReference>
<evidence type="ECO:0000313" key="4">
    <source>
        <dbReference type="EMBL" id="MBH9575852.1"/>
    </source>
</evidence>
<keyword evidence="1" id="KW-0902">Two-component regulatory system</keyword>
<evidence type="ECO:0000256" key="1">
    <source>
        <dbReference type="ARBA" id="ARBA00023012"/>
    </source>
</evidence>
<dbReference type="Pfam" id="PF01627">
    <property type="entry name" value="Hpt"/>
    <property type="match status" value="1"/>
</dbReference>
<dbReference type="AlphaFoldDB" id="A0A931NCR4"/>
<protein>
    <submittedName>
        <fullName evidence="4">Hpt domain-containing protein</fullName>
    </submittedName>
</protein>
<sequence>MTAGSAELLDPQALADLRALDPDGSQGLLRRLGEAWARSLERLLPELDRAAAGPDLDAIRRIAHTLKSSTANLAALHLSAQWQTIEQQCKEGRAEGLAGQLAQARAGTLRVREALRAVE</sequence>
<accession>A0A931NCR4</accession>
<organism evidence="4 5">
    <name type="scientific">Inhella proteolytica</name>
    <dbReference type="NCBI Taxonomy" id="2795029"/>
    <lineage>
        <taxon>Bacteria</taxon>
        <taxon>Pseudomonadati</taxon>
        <taxon>Pseudomonadota</taxon>
        <taxon>Betaproteobacteria</taxon>
        <taxon>Burkholderiales</taxon>
        <taxon>Sphaerotilaceae</taxon>
        <taxon>Inhella</taxon>
    </lineage>
</organism>
<reference evidence="4" key="1">
    <citation type="submission" date="2020-12" db="EMBL/GenBank/DDBJ databases">
        <title>The genome sequence of Inhella sp. 1Y17.</title>
        <authorList>
            <person name="Liu Y."/>
        </authorList>
    </citation>
    <scope>NUCLEOTIDE SEQUENCE</scope>
    <source>
        <strain evidence="4">1Y17</strain>
    </source>
</reference>
<feature type="domain" description="HPt" evidence="3">
    <location>
        <begin position="25"/>
        <end position="118"/>
    </location>
</feature>
<name>A0A931NCR4_9BURK</name>
<dbReference type="GO" id="GO:0004672">
    <property type="term" value="F:protein kinase activity"/>
    <property type="evidence" value="ECO:0007669"/>
    <property type="project" value="UniProtKB-ARBA"/>
</dbReference>
<evidence type="ECO:0000256" key="2">
    <source>
        <dbReference type="PROSITE-ProRule" id="PRU00110"/>
    </source>
</evidence>
<keyword evidence="2" id="KW-0597">Phosphoprotein</keyword>
<evidence type="ECO:0000259" key="3">
    <source>
        <dbReference type="PROSITE" id="PS50894"/>
    </source>
</evidence>
<proteinExistence type="predicted"/>
<feature type="modified residue" description="Phosphohistidine" evidence="2">
    <location>
        <position position="64"/>
    </location>
</feature>
<dbReference type="Gene3D" id="1.20.120.160">
    <property type="entry name" value="HPT domain"/>
    <property type="match status" value="1"/>
</dbReference>
<dbReference type="RefSeq" id="WP_198109476.1">
    <property type="nucleotide sequence ID" value="NZ_JAEDAK010000002.1"/>
</dbReference>
<dbReference type="Proteomes" id="UP000613266">
    <property type="component" value="Unassembled WGS sequence"/>
</dbReference>
<dbReference type="SUPFAM" id="SSF47226">
    <property type="entry name" value="Histidine-containing phosphotransfer domain, HPT domain"/>
    <property type="match status" value="1"/>
</dbReference>
<dbReference type="EMBL" id="JAEDAK010000002">
    <property type="protein sequence ID" value="MBH9575852.1"/>
    <property type="molecule type" value="Genomic_DNA"/>
</dbReference>
<gene>
    <name evidence="4" type="ORF">I7X39_02935</name>
</gene>